<reference evidence="3" key="1">
    <citation type="submission" date="2020-11" db="EMBL/GenBank/DDBJ databases">
        <authorList>
            <person name="Tran Van P."/>
        </authorList>
    </citation>
    <scope>NUCLEOTIDE SEQUENCE</scope>
</reference>
<evidence type="ECO:0000313" key="3">
    <source>
        <dbReference type="EMBL" id="CAD7284129.1"/>
    </source>
</evidence>
<organism evidence="3">
    <name type="scientific">Notodromas monacha</name>
    <dbReference type="NCBI Taxonomy" id="399045"/>
    <lineage>
        <taxon>Eukaryota</taxon>
        <taxon>Metazoa</taxon>
        <taxon>Ecdysozoa</taxon>
        <taxon>Arthropoda</taxon>
        <taxon>Crustacea</taxon>
        <taxon>Oligostraca</taxon>
        <taxon>Ostracoda</taxon>
        <taxon>Podocopa</taxon>
        <taxon>Podocopida</taxon>
        <taxon>Cypridocopina</taxon>
        <taxon>Cypridoidea</taxon>
        <taxon>Cyprididae</taxon>
        <taxon>Notodromas</taxon>
    </lineage>
</organism>
<gene>
    <name evidence="3" type="ORF">NMOB1V02_LOCUS11736</name>
</gene>
<dbReference type="Proteomes" id="UP000678499">
    <property type="component" value="Unassembled WGS sequence"/>
</dbReference>
<dbReference type="OrthoDB" id="6425771at2759"/>
<evidence type="ECO:0000256" key="2">
    <source>
        <dbReference type="SAM" id="SignalP"/>
    </source>
</evidence>
<dbReference type="AlphaFoldDB" id="A0A7R9GK22"/>
<feature type="region of interest" description="Disordered" evidence="1">
    <location>
        <begin position="67"/>
        <end position="125"/>
    </location>
</feature>
<name>A0A7R9GK22_9CRUS</name>
<dbReference type="EMBL" id="OA889061">
    <property type="protein sequence ID" value="CAD7284129.1"/>
    <property type="molecule type" value="Genomic_DNA"/>
</dbReference>
<protein>
    <recommendedName>
        <fullName evidence="5">Secreted protein</fullName>
    </recommendedName>
</protein>
<keyword evidence="2" id="KW-0732">Signal</keyword>
<dbReference type="EMBL" id="CAJPEX010007024">
    <property type="protein sequence ID" value="CAG0924281.1"/>
    <property type="molecule type" value="Genomic_DNA"/>
</dbReference>
<keyword evidence="4" id="KW-1185">Reference proteome</keyword>
<evidence type="ECO:0000313" key="4">
    <source>
        <dbReference type="Proteomes" id="UP000678499"/>
    </source>
</evidence>
<evidence type="ECO:0000256" key="1">
    <source>
        <dbReference type="SAM" id="MobiDB-lite"/>
    </source>
</evidence>
<feature type="signal peptide" evidence="2">
    <location>
        <begin position="1"/>
        <end position="29"/>
    </location>
</feature>
<feature type="compositionally biased region" description="Polar residues" evidence="1">
    <location>
        <begin position="94"/>
        <end position="114"/>
    </location>
</feature>
<proteinExistence type="predicted"/>
<accession>A0A7R9GK22</accession>
<evidence type="ECO:0008006" key="5">
    <source>
        <dbReference type="Google" id="ProtNLM"/>
    </source>
</evidence>
<feature type="compositionally biased region" description="Low complexity" evidence="1">
    <location>
        <begin position="67"/>
        <end position="77"/>
    </location>
</feature>
<sequence>MVGPSLIGAGVFFCFLRVFFCTCPHCCRQRCGCQFPCCFQHGAEEPPGVGGAESRRDDVVGIAVQPLQQHGQQQSSSAATPVPGASTQPPLPPSTENESTSRHTSSRGNPSLSSAGGGRPRTSAASTIAAAIDPPDYYADVPKLPTISSVRGSRTDVIREEDDLFVDVDETQFQQQQQHQQQTDEVLLSAKALNSSGLT</sequence>
<feature type="chain" id="PRO_5036403343" description="Secreted protein" evidence="2">
    <location>
        <begin position="30"/>
        <end position="199"/>
    </location>
</feature>